<protein>
    <submittedName>
        <fullName evidence="16">Phospholipase C type enzyme</fullName>
    </submittedName>
</protein>
<evidence type="ECO:0000256" key="12">
    <source>
        <dbReference type="ARBA" id="ARBA00023136"/>
    </source>
</evidence>
<keyword evidence="12 14" id="KW-0472">Membrane</keyword>
<feature type="region of interest" description="Disordered" evidence="13">
    <location>
        <begin position="429"/>
        <end position="452"/>
    </location>
</feature>
<evidence type="ECO:0000256" key="3">
    <source>
        <dbReference type="ARBA" id="ARBA00004991"/>
    </source>
</evidence>
<comment type="caution">
    <text evidence="16">The sequence shown here is derived from an EMBL/GenBank/DDBJ whole genome shotgun (WGS) entry which is preliminary data.</text>
</comment>
<keyword evidence="7" id="KW-0378">Hydrolase</keyword>
<evidence type="ECO:0000256" key="5">
    <source>
        <dbReference type="ARBA" id="ARBA00022692"/>
    </source>
</evidence>
<evidence type="ECO:0000259" key="15">
    <source>
        <dbReference type="Pfam" id="PF03372"/>
    </source>
</evidence>
<keyword evidence="5 14" id="KW-0812">Transmembrane</keyword>
<evidence type="ECO:0000256" key="14">
    <source>
        <dbReference type="SAM" id="Phobius"/>
    </source>
</evidence>
<keyword evidence="6" id="KW-0479">Metal-binding</keyword>
<feature type="transmembrane region" description="Helical" evidence="14">
    <location>
        <begin position="480"/>
        <end position="499"/>
    </location>
</feature>
<dbReference type="PANTHER" id="PTHR16320">
    <property type="entry name" value="SPHINGOMYELINASE FAMILY MEMBER"/>
    <property type="match status" value="1"/>
</dbReference>
<comment type="pathway">
    <text evidence="2">Lipid metabolism; sphingolipid metabolism.</text>
</comment>
<evidence type="ECO:0000313" key="16">
    <source>
        <dbReference type="EMBL" id="GAB1310072.1"/>
    </source>
</evidence>
<feature type="domain" description="Endonuclease/exonuclease/phosphatase" evidence="15">
    <location>
        <begin position="11"/>
        <end position="323"/>
    </location>
</feature>
<evidence type="ECO:0000256" key="4">
    <source>
        <dbReference type="ARBA" id="ARBA00006335"/>
    </source>
</evidence>
<evidence type="ECO:0000313" key="17">
    <source>
        <dbReference type="Proteomes" id="UP001628179"/>
    </source>
</evidence>
<proteinExistence type="inferred from homology"/>
<feature type="transmembrane region" description="Helical" evidence="14">
    <location>
        <begin position="505"/>
        <end position="531"/>
    </location>
</feature>
<evidence type="ECO:0000256" key="9">
    <source>
        <dbReference type="ARBA" id="ARBA00022919"/>
    </source>
</evidence>
<organism evidence="16 17">
    <name type="scientific">Madurella fahalii</name>
    <dbReference type="NCBI Taxonomy" id="1157608"/>
    <lineage>
        <taxon>Eukaryota</taxon>
        <taxon>Fungi</taxon>
        <taxon>Dikarya</taxon>
        <taxon>Ascomycota</taxon>
        <taxon>Pezizomycotina</taxon>
        <taxon>Sordariomycetes</taxon>
        <taxon>Sordariomycetidae</taxon>
        <taxon>Sordariales</taxon>
        <taxon>Sordariales incertae sedis</taxon>
        <taxon>Madurella</taxon>
    </lineage>
</organism>
<dbReference type="EMBL" id="BAAFSV010000001">
    <property type="protein sequence ID" value="GAB1310072.1"/>
    <property type="molecule type" value="Genomic_DNA"/>
</dbReference>
<comment type="similarity">
    <text evidence="4">Belongs to the neutral sphingomyelinase family.</text>
</comment>
<name>A0ABQ0FX43_9PEZI</name>
<evidence type="ECO:0000256" key="7">
    <source>
        <dbReference type="ARBA" id="ARBA00022801"/>
    </source>
</evidence>
<evidence type="ECO:0000256" key="2">
    <source>
        <dbReference type="ARBA" id="ARBA00004760"/>
    </source>
</evidence>
<keyword evidence="10 14" id="KW-1133">Transmembrane helix</keyword>
<feature type="region of interest" description="Disordered" evidence="13">
    <location>
        <begin position="564"/>
        <end position="625"/>
    </location>
</feature>
<evidence type="ECO:0000256" key="10">
    <source>
        <dbReference type="ARBA" id="ARBA00022989"/>
    </source>
</evidence>
<dbReference type="PANTHER" id="PTHR16320:SF24">
    <property type="entry name" value="PHOSPHODIESTERASE, PUTATIVE-RELATED"/>
    <property type="match status" value="1"/>
</dbReference>
<evidence type="ECO:0000256" key="6">
    <source>
        <dbReference type="ARBA" id="ARBA00022723"/>
    </source>
</evidence>
<evidence type="ECO:0000256" key="11">
    <source>
        <dbReference type="ARBA" id="ARBA00023098"/>
    </source>
</evidence>
<keyword evidence="11" id="KW-0443">Lipid metabolism</keyword>
<feature type="region of interest" description="Disordered" evidence="13">
    <location>
        <begin position="335"/>
        <end position="391"/>
    </location>
</feature>
<dbReference type="Gene3D" id="3.60.10.10">
    <property type="entry name" value="Endonuclease/exonuclease/phosphatase"/>
    <property type="match status" value="1"/>
</dbReference>
<feature type="compositionally biased region" description="Basic and acidic residues" evidence="13">
    <location>
        <begin position="579"/>
        <end position="588"/>
    </location>
</feature>
<dbReference type="RefSeq" id="XP_070911805.1">
    <property type="nucleotide sequence ID" value="XM_071055704.1"/>
</dbReference>
<gene>
    <name evidence="16" type="primary">ISC1</name>
    <name evidence="16" type="ORF">MFIFM68171_00282</name>
</gene>
<reference evidence="16 17" key="1">
    <citation type="submission" date="2024-09" db="EMBL/GenBank/DDBJ databases">
        <title>Itraconazole resistance in Madurella fahalii resulting from another homologue of gene encoding cytochrome P450 14-alpha sterol demethylase (CYP51).</title>
        <authorList>
            <person name="Yoshioka I."/>
            <person name="Fahal A.H."/>
            <person name="Kaneko S."/>
            <person name="Yaguchi T."/>
        </authorList>
    </citation>
    <scope>NUCLEOTIDE SEQUENCE [LARGE SCALE GENOMIC DNA]</scope>
    <source>
        <strain evidence="16 17">IFM 68171</strain>
    </source>
</reference>
<dbReference type="InterPro" id="IPR036691">
    <property type="entry name" value="Endo/exonu/phosph_ase_sf"/>
</dbReference>
<feature type="compositionally biased region" description="Polar residues" evidence="13">
    <location>
        <begin position="336"/>
        <end position="375"/>
    </location>
</feature>
<feature type="compositionally biased region" description="Pro residues" evidence="13">
    <location>
        <begin position="597"/>
        <end position="609"/>
    </location>
</feature>
<comment type="subcellular location">
    <subcellularLocation>
        <location evidence="1">Membrane</location>
        <topology evidence="1">Multi-pass membrane protein</topology>
    </subcellularLocation>
</comment>
<keyword evidence="8" id="KW-0460">Magnesium</keyword>
<accession>A0ABQ0FX43</accession>
<comment type="pathway">
    <text evidence="3">Sphingolipid metabolism.</text>
</comment>
<keyword evidence="17" id="KW-1185">Reference proteome</keyword>
<dbReference type="GeneID" id="98171027"/>
<sequence>MEELPDEINIVTFNCWGLKYVSKLRRERLTEIGRQLAIANPQPHIVALQECWTQEDYMSIRRETRFILPYGKFYHSAALGAGLAILSRWPIEESTMYRYPLNGRPTAFWRGDWYVGKGVACAKIRYGSAAKQVIEVFNTHTHSPYEEGRPDDSYLCHGIAQSWEMAKLLRGAAERGHLVIGLGDFNMIPMSLAHQLVTALAPVRDVWRVLHPDSSVGPAHHPAEKARRRPIPTAEFNIQENGASSDGPYNTWRWTKAQQKLLGPGKPPVTVPPDTIDRFGKRLDYIFAGSGDIHALGGGWVVKRVAVGMMMRHPELGCSLSDHFSVEATLTFHPLPSSQQQGADEPSTNRIPNTNAKSATGELSSPSTSDNTNHYPHSPTEKEQQQPQQLSPFTAEAEALHNGTYLHLQSPTPSASIRDSTSYDNQLLSFLDPGHHPATAEPSGPASATPDLLPPTAYDDVLGLIHKYAARERAQRWYRARHFFASLAVATVCLVGVWFSPANYVAFLLVLVSSLSLTAGTVDGLMALLFFKSELQALKEFEWEIMNAKAMALGIVGAGGGGRGRGRGMDGAESVGGHGVDEDGDHPPRPLISQHPVPRPFMLTPPAPPNKLAQLGALGPRDARQ</sequence>
<dbReference type="Proteomes" id="UP001628179">
    <property type="component" value="Unassembled WGS sequence"/>
</dbReference>
<evidence type="ECO:0000256" key="1">
    <source>
        <dbReference type="ARBA" id="ARBA00004141"/>
    </source>
</evidence>
<evidence type="ECO:0000256" key="8">
    <source>
        <dbReference type="ARBA" id="ARBA00022842"/>
    </source>
</evidence>
<keyword evidence="9" id="KW-0746">Sphingolipid metabolism</keyword>
<evidence type="ECO:0000256" key="13">
    <source>
        <dbReference type="SAM" id="MobiDB-lite"/>
    </source>
</evidence>
<dbReference type="SUPFAM" id="SSF56219">
    <property type="entry name" value="DNase I-like"/>
    <property type="match status" value="1"/>
</dbReference>
<dbReference type="InterPro" id="IPR005135">
    <property type="entry name" value="Endo/exonuclease/phosphatase"/>
</dbReference>
<dbReference type="Pfam" id="PF03372">
    <property type="entry name" value="Exo_endo_phos"/>
    <property type="match status" value="1"/>
</dbReference>
<dbReference type="InterPro" id="IPR038772">
    <property type="entry name" value="Sph/SMPD2-like"/>
</dbReference>